<reference evidence="2 3" key="1">
    <citation type="journal article" date="2013" name="Int. J. Syst. Evol. Microbiol.">
        <title>Marinicauda pacifica gen. nov., sp. nov., a prosthecate alphaproteobacterium of the family Hyphomonadaceae isolated from deep seawater.</title>
        <authorList>
            <person name="Zhang X.Y."/>
            <person name="Li G.W."/>
            <person name="Wang C.S."/>
            <person name="Zhang Y.J."/>
            <person name="Xu X.W."/>
            <person name="Li H."/>
            <person name="Liu A."/>
            <person name="Liu C."/>
            <person name="Xie B.B."/>
            <person name="Qin Q.L."/>
            <person name="Xu Z."/>
            <person name="Chen X.L."/>
            <person name="Zhou B.C."/>
            <person name="Zhang Y.Z."/>
        </authorList>
    </citation>
    <scope>NUCLEOTIDE SEQUENCE [LARGE SCALE GENOMIC DNA]</scope>
    <source>
        <strain evidence="2 3">P-1 km-3</strain>
    </source>
</reference>
<dbReference type="InterPro" id="IPR038740">
    <property type="entry name" value="BioF2-like_GNAT_dom"/>
</dbReference>
<protein>
    <submittedName>
        <fullName evidence="2">GNAT family N-acetyltransferase</fullName>
    </submittedName>
</protein>
<keyword evidence="2" id="KW-0808">Transferase</keyword>
<dbReference type="EMBL" id="SRXV01000002">
    <property type="protein sequence ID" value="TGY92831.1"/>
    <property type="molecule type" value="Genomic_DNA"/>
</dbReference>
<evidence type="ECO:0000313" key="2">
    <source>
        <dbReference type="EMBL" id="TGY92831.1"/>
    </source>
</evidence>
<comment type="caution">
    <text evidence="2">The sequence shown here is derived from an EMBL/GenBank/DDBJ whole genome shotgun (WGS) entry which is preliminary data.</text>
</comment>
<dbReference type="SUPFAM" id="SSF55729">
    <property type="entry name" value="Acyl-CoA N-acyltransferases (Nat)"/>
    <property type="match status" value="1"/>
</dbReference>
<dbReference type="Pfam" id="PF13480">
    <property type="entry name" value="Acetyltransf_6"/>
    <property type="match status" value="1"/>
</dbReference>
<gene>
    <name evidence="2" type="ORF">E5162_07095</name>
</gene>
<feature type="domain" description="BioF2-like acetyltransferase" evidence="1">
    <location>
        <begin position="149"/>
        <end position="293"/>
    </location>
</feature>
<dbReference type="GO" id="GO:0016740">
    <property type="term" value="F:transferase activity"/>
    <property type="evidence" value="ECO:0007669"/>
    <property type="project" value="UniProtKB-KW"/>
</dbReference>
<dbReference type="Proteomes" id="UP000305451">
    <property type="component" value="Unassembled WGS sequence"/>
</dbReference>
<evidence type="ECO:0000259" key="1">
    <source>
        <dbReference type="Pfam" id="PF13480"/>
    </source>
</evidence>
<accession>A0A4S2HB17</accession>
<organism evidence="2 3">
    <name type="scientific">Marinicauda pacifica</name>
    <dbReference type="NCBI Taxonomy" id="1133559"/>
    <lineage>
        <taxon>Bacteria</taxon>
        <taxon>Pseudomonadati</taxon>
        <taxon>Pseudomonadota</taxon>
        <taxon>Alphaproteobacteria</taxon>
        <taxon>Maricaulales</taxon>
        <taxon>Maricaulaceae</taxon>
        <taxon>Marinicauda</taxon>
    </lineage>
</organism>
<dbReference type="RefSeq" id="WP_135944363.1">
    <property type="nucleotide sequence ID" value="NZ_BMEI01000002.1"/>
</dbReference>
<sequence length="375" mass="41129">MRFFDLDIQQLGERDLAAWRRFAAPGGRLISPYLTPDFAKVIASARDDVRVAVAEDADGPAAFFAYHAGPIARPVGAPMSDYQGIVCREGTHVSASDLLNTTQAGAMVYENWATTPAPGRIRSAAGSCVLDLSAGSQDYFKRRRGLYRNHFKKMDQRARKGEREFGAMRVEFGDPLGAHFETLKAWKSAQYRATGLLDLFSIGWVNQVLNTFAAKRFGPFRGLTCALYFGDRLAAVEFGLVAGGAYHSWFPAYDRQFASASPGLQLIHAIAEAAPRLGIDRIDLGKSEADYKKYYADYEVPLSQGRVVTGSLAGARIAGWELAEAVTRHLPGPASQIPARLRRRWAQTSAFEPRRARRLALMGAAVGARFGSSRD</sequence>
<evidence type="ECO:0000313" key="3">
    <source>
        <dbReference type="Proteomes" id="UP000305451"/>
    </source>
</evidence>
<keyword evidence="3" id="KW-1185">Reference proteome</keyword>
<name>A0A4S2HB17_9PROT</name>
<dbReference type="OrthoDB" id="4700839at2"/>
<proteinExistence type="predicted"/>
<dbReference type="AlphaFoldDB" id="A0A4S2HB17"/>
<dbReference type="InterPro" id="IPR016181">
    <property type="entry name" value="Acyl_CoA_acyltransferase"/>
</dbReference>